<evidence type="ECO:0000313" key="2">
    <source>
        <dbReference type="Proteomes" id="UP000075903"/>
    </source>
</evidence>
<proteinExistence type="predicted"/>
<dbReference type="EnsemblMetazoa" id="AMEM002170-RA">
    <property type="protein sequence ID" value="AMEM002170-PA"/>
    <property type="gene ID" value="AMEM002170"/>
</dbReference>
<name>A0A182UR33_ANOME</name>
<reference evidence="1" key="1">
    <citation type="submission" date="2020-05" db="UniProtKB">
        <authorList>
            <consortium name="EnsemblMetazoa"/>
        </authorList>
    </citation>
    <scope>IDENTIFICATION</scope>
    <source>
        <strain evidence="1">MAF</strain>
    </source>
</reference>
<dbReference type="Proteomes" id="UP000075903">
    <property type="component" value="Unassembled WGS sequence"/>
</dbReference>
<organism evidence="1 2">
    <name type="scientific">Anopheles merus</name>
    <name type="common">Mosquito</name>
    <dbReference type="NCBI Taxonomy" id="30066"/>
    <lineage>
        <taxon>Eukaryota</taxon>
        <taxon>Metazoa</taxon>
        <taxon>Ecdysozoa</taxon>
        <taxon>Arthropoda</taxon>
        <taxon>Hexapoda</taxon>
        <taxon>Insecta</taxon>
        <taxon>Pterygota</taxon>
        <taxon>Neoptera</taxon>
        <taxon>Endopterygota</taxon>
        <taxon>Diptera</taxon>
        <taxon>Nematocera</taxon>
        <taxon>Culicoidea</taxon>
        <taxon>Culicidae</taxon>
        <taxon>Anophelinae</taxon>
        <taxon>Anopheles</taxon>
    </lineage>
</organism>
<sequence>MNKVLEYTCGGGGGGSREKCVHKSCTSRSAQRFVFRRLRARGARVHGQHASIQKSRTCIGSRIQQIQQQQRWATHFGQGGCAALSVVVSTTTGVQLVPAGGRFRARVMHRRRFPVAYGWAPLDRIAQGRHLRRRDRLVAPANPAAALVAALPLPAAHLRQPLAQLAPFVKVDVPVRQAATAGEGAISCELGAKSRLKNGSTATAEPFFALVGPWPSSDEQEELCRDDLDEEEEDVEEDRALAGQLRQAAACRVARYVAKLFVGSAWCSRMASCCRPPPAALLQVEELLPMPLALEIMLEEVMPDSRDDDEEVTFVHCKSEEFV</sequence>
<dbReference type="AlphaFoldDB" id="A0A182UR33"/>
<dbReference type="VEuPathDB" id="VectorBase:AMEM002170"/>
<accession>A0A182UR33</accession>
<keyword evidence="2" id="KW-1185">Reference proteome</keyword>
<evidence type="ECO:0000313" key="1">
    <source>
        <dbReference type="EnsemblMetazoa" id="AMEM002170-PA"/>
    </source>
</evidence>
<protein>
    <submittedName>
        <fullName evidence="1">Uncharacterized protein</fullName>
    </submittedName>
</protein>